<sequence length="259" mass="28639">MKDNIELPEELVSAKIKLSFSIGGLANGLLNGLVFANLTFFYQIKLGADAGLLMIGWMIFAIWNTINDPIASYIVDNTRTKLGRRVPYIRYGSIFYGLAFIFCWFPISPLNNQIGLFINFLAALFLLDTMYTIVGVCFFSLPNEIAVTAKQRASIGVYSGLIGMINLVLGLVIPVVLLTGQKGTHPLFVPVIITIGLGSSLLLFITSFGIKENLFAQLQEHEGFIEGLKLTLKNKPFWLLMIPAFLLGIIYPIILTVLL</sequence>
<keyword evidence="1" id="KW-0472">Membrane</keyword>
<protein>
    <recommendedName>
        <fullName evidence="3">Major facilitator superfamily (MFS) profile domain-containing protein</fullName>
    </recommendedName>
</protein>
<name>X1RAP5_9ZZZZ</name>
<gene>
    <name evidence="2" type="ORF">S12H4_05453</name>
</gene>
<evidence type="ECO:0008006" key="3">
    <source>
        <dbReference type="Google" id="ProtNLM"/>
    </source>
</evidence>
<dbReference type="PANTHER" id="PTHR28658:SF1">
    <property type="entry name" value="MAJOR FACILITATOR SUPERFAMILY DOMAIN CONTAINING 13B"/>
    <property type="match status" value="1"/>
</dbReference>
<keyword evidence="1" id="KW-0812">Transmembrane</keyword>
<feature type="transmembrane region" description="Helical" evidence="1">
    <location>
        <begin position="153"/>
        <end position="175"/>
    </location>
</feature>
<reference evidence="2" key="1">
    <citation type="journal article" date="2014" name="Front. Microbiol.">
        <title>High frequency of phylogenetically diverse reductive dehalogenase-homologous genes in deep subseafloor sedimentary metagenomes.</title>
        <authorList>
            <person name="Kawai M."/>
            <person name="Futagami T."/>
            <person name="Toyoda A."/>
            <person name="Takaki Y."/>
            <person name="Nishi S."/>
            <person name="Hori S."/>
            <person name="Arai W."/>
            <person name="Tsubouchi T."/>
            <person name="Morono Y."/>
            <person name="Uchiyama I."/>
            <person name="Ito T."/>
            <person name="Fujiyama A."/>
            <person name="Inagaki F."/>
            <person name="Takami H."/>
        </authorList>
    </citation>
    <scope>NUCLEOTIDE SEQUENCE</scope>
    <source>
        <strain evidence="2">Expedition CK06-06</strain>
    </source>
</reference>
<feature type="transmembrane region" description="Helical" evidence="1">
    <location>
        <begin position="237"/>
        <end position="258"/>
    </location>
</feature>
<dbReference type="Pfam" id="PF13347">
    <property type="entry name" value="MFS_2"/>
    <property type="match status" value="1"/>
</dbReference>
<proteinExistence type="predicted"/>
<evidence type="ECO:0000313" key="2">
    <source>
        <dbReference type="EMBL" id="GAI64081.1"/>
    </source>
</evidence>
<dbReference type="SUPFAM" id="SSF103473">
    <property type="entry name" value="MFS general substrate transporter"/>
    <property type="match status" value="1"/>
</dbReference>
<keyword evidence="1" id="KW-1133">Transmembrane helix</keyword>
<accession>X1RAP5</accession>
<feature type="transmembrane region" description="Helical" evidence="1">
    <location>
        <begin position="88"/>
        <end position="107"/>
    </location>
</feature>
<dbReference type="EMBL" id="BARW01001808">
    <property type="protein sequence ID" value="GAI64081.1"/>
    <property type="molecule type" value="Genomic_DNA"/>
</dbReference>
<dbReference type="InterPro" id="IPR040035">
    <property type="entry name" value="TMEM180"/>
</dbReference>
<feature type="transmembrane region" description="Helical" evidence="1">
    <location>
        <begin position="187"/>
        <end position="210"/>
    </location>
</feature>
<feature type="transmembrane region" description="Helical" evidence="1">
    <location>
        <begin position="20"/>
        <end position="44"/>
    </location>
</feature>
<dbReference type="InterPro" id="IPR036259">
    <property type="entry name" value="MFS_trans_sf"/>
</dbReference>
<feature type="transmembrane region" description="Helical" evidence="1">
    <location>
        <begin position="113"/>
        <end position="141"/>
    </location>
</feature>
<organism evidence="2">
    <name type="scientific">marine sediment metagenome</name>
    <dbReference type="NCBI Taxonomy" id="412755"/>
    <lineage>
        <taxon>unclassified sequences</taxon>
        <taxon>metagenomes</taxon>
        <taxon>ecological metagenomes</taxon>
    </lineage>
</organism>
<dbReference type="AlphaFoldDB" id="X1RAP5"/>
<dbReference type="PANTHER" id="PTHR28658">
    <property type="entry name" value="TRANSMEMBRANE PROTEIN 180"/>
    <property type="match status" value="1"/>
</dbReference>
<comment type="caution">
    <text evidence="2">The sequence shown here is derived from an EMBL/GenBank/DDBJ whole genome shotgun (WGS) entry which is preliminary data.</text>
</comment>
<feature type="transmembrane region" description="Helical" evidence="1">
    <location>
        <begin position="50"/>
        <end position="67"/>
    </location>
</feature>
<evidence type="ECO:0000256" key="1">
    <source>
        <dbReference type="SAM" id="Phobius"/>
    </source>
</evidence>